<reference evidence="3" key="1">
    <citation type="submission" date="2021-01" db="EMBL/GenBank/DDBJ databases">
        <authorList>
            <person name="Corre E."/>
            <person name="Pelletier E."/>
            <person name="Niang G."/>
            <person name="Scheremetjew M."/>
            <person name="Finn R."/>
            <person name="Kale V."/>
            <person name="Holt S."/>
            <person name="Cochrane G."/>
            <person name="Meng A."/>
            <person name="Brown T."/>
            <person name="Cohen L."/>
        </authorList>
    </citation>
    <scope>NUCLEOTIDE SEQUENCE</scope>
</reference>
<feature type="region of interest" description="Disordered" evidence="1">
    <location>
        <begin position="174"/>
        <end position="204"/>
    </location>
</feature>
<gene>
    <name evidence="3" type="ORF">NSCI0253_LOCUS18264</name>
</gene>
<evidence type="ECO:0000256" key="1">
    <source>
        <dbReference type="SAM" id="MobiDB-lite"/>
    </source>
</evidence>
<name>A0A7S1A657_NOCSC</name>
<dbReference type="PANTHER" id="PTHR15492:SF1">
    <property type="entry name" value="CYCLIN-D1-BINDING PROTEIN 1"/>
    <property type="match status" value="1"/>
</dbReference>
<sequence>MAHVLVPATRVWRDARGDFEANRDETNSGNNVVDSSAVKQVAEYMRNCLIKFGASASVADASDIAALKTLGEDIAKAFSAVVGMLLSTLRFAGPSLRAELLELGDNLASALDILGAGIGATSVKEDMPTSVGKVLNRIKEFEKISRDNRAAIKRQILYCLVLIRDAHKEMQEAIDKSDKIAEGGADNDSDEDAMDDEDGLDETLDESEKLVASTVVALTVALQDALKQASKIASRGDGDADLDWGLQTLVPAARTISSTVDGLIVSTIGGLEVDKFGENLVALRCALSNIESLGLTEEVNVAVDAVEEALNRAREEDN</sequence>
<feature type="compositionally biased region" description="Acidic residues" evidence="1">
    <location>
        <begin position="185"/>
        <end position="204"/>
    </location>
</feature>
<proteinExistence type="predicted"/>
<dbReference type="PANTHER" id="PTHR15492">
    <property type="entry name" value="CYCLIN D1-BINDING PROTEIN 1"/>
    <property type="match status" value="1"/>
</dbReference>
<protein>
    <recommendedName>
        <fullName evidence="2">Cyclin-D1-binding protein 1-like N-terminal domain-containing protein</fullName>
    </recommendedName>
</protein>
<organism evidence="3">
    <name type="scientific">Noctiluca scintillans</name>
    <name type="common">Sea sparkle</name>
    <name type="synonym">Red tide dinoflagellate</name>
    <dbReference type="NCBI Taxonomy" id="2966"/>
    <lineage>
        <taxon>Eukaryota</taxon>
        <taxon>Sar</taxon>
        <taxon>Alveolata</taxon>
        <taxon>Dinophyceae</taxon>
        <taxon>Noctilucales</taxon>
        <taxon>Noctilucaceae</taxon>
        <taxon>Noctiluca</taxon>
    </lineage>
</organism>
<dbReference type="EMBL" id="HBFQ01025820">
    <property type="protein sequence ID" value="CAD8843914.1"/>
    <property type="molecule type" value="Transcribed_RNA"/>
</dbReference>
<evidence type="ECO:0000259" key="2">
    <source>
        <dbReference type="Pfam" id="PF13324"/>
    </source>
</evidence>
<dbReference type="InterPro" id="IPR026907">
    <property type="entry name" value="GCIP-like"/>
</dbReference>
<dbReference type="InterPro" id="IPR049317">
    <property type="entry name" value="GCIP-like_N"/>
</dbReference>
<accession>A0A7S1A657</accession>
<dbReference type="Pfam" id="PF13324">
    <property type="entry name" value="GCIP_N"/>
    <property type="match status" value="1"/>
</dbReference>
<dbReference type="Gene3D" id="1.20.1410.10">
    <property type="entry name" value="I/LWEQ domain"/>
    <property type="match status" value="1"/>
</dbReference>
<feature type="domain" description="Cyclin-D1-binding protein 1-like N-terminal" evidence="2">
    <location>
        <begin position="61"/>
        <end position="175"/>
    </location>
</feature>
<dbReference type="GO" id="GO:0005634">
    <property type="term" value="C:nucleus"/>
    <property type="evidence" value="ECO:0007669"/>
    <property type="project" value="TreeGrafter"/>
</dbReference>
<evidence type="ECO:0000313" key="3">
    <source>
        <dbReference type="EMBL" id="CAD8843914.1"/>
    </source>
</evidence>
<dbReference type="AlphaFoldDB" id="A0A7S1A657"/>